<dbReference type="Proteomes" id="UP000254925">
    <property type="component" value="Unassembled WGS sequence"/>
</dbReference>
<evidence type="ECO:0000256" key="1">
    <source>
        <dbReference type="SAM" id="SignalP"/>
    </source>
</evidence>
<comment type="caution">
    <text evidence="2">The sequence shown here is derived from an EMBL/GenBank/DDBJ whole genome shotgun (WGS) entry which is preliminary data.</text>
</comment>
<proteinExistence type="predicted"/>
<keyword evidence="1" id="KW-0732">Signal</keyword>
<evidence type="ECO:0000313" key="2">
    <source>
        <dbReference type="EMBL" id="RDI59824.1"/>
    </source>
</evidence>
<keyword evidence="3" id="KW-1185">Reference proteome</keyword>
<organism evidence="2 3">
    <name type="scientific">Microvirga subterranea</name>
    <dbReference type="NCBI Taxonomy" id="186651"/>
    <lineage>
        <taxon>Bacteria</taxon>
        <taxon>Pseudomonadati</taxon>
        <taxon>Pseudomonadota</taxon>
        <taxon>Alphaproteobacteria</taxon>
        <taxon>Hyphomicrobiales</taxon>
        <taxon>Methylobacteriaceae</taxon>
        <taxon>Microvirga</taxon>
    </lineage>
</organism>
<feature type="signal peptide" evidence="1">
    <location>
        <begin position="1"/>
        <end position="22"/>
    </location>
</feature>
<feature type="chain" id="PRO_5016986300" evidence="1">
    <location>
        <begin position="23"/>
        <end position="153"/>
    </location>
</feature>
<sequence>MKHILAGALAGCLALAFFTPWASSYAQENGRPVVVEALEHGFSGFFLLTTTGDGNYDVFQRVEDGLGIPETGNAVCLFHETCYLEIAHLPREMVGQYDGGGSNLGPVRLRASVVRDAYATLRMAGPDKRSTSVDAWHDAISRFDACLRNGADC</sequence>
<evidence type="ECO:0000313" key="3">
    <source>
        <dbReference type="Proteomes" id="UP000254925"/>
    </source>
</evidence>
<dbReference type="AlphaFoldDB" id="A0A370HSA8"/>
<reference evidence="2 3" key="1">
    <citation type="submission" date="2018-07" db="EMBL/GenBank/DDBJ databases">
        <title>Genomic Encyclopedia of Type Strains, Phase IV (KMG-IV): sequencing the most valuable type-strain genomes for metagenomic binning, comparative biology and taxonomic classification.</title>
        <authorList>
            <person name="Goeker M."/>
        </authorList>
    </citation>
    <scope>NUCLEOTIDE SEQUENCE [LARGE SCALE GENOMIC DNA]</scope>
    <source>
        <strain evidence="2 3">DSM 14364</strain>
    </source>
</reference>
<protein>
    <submittedName>
        <fullName evidence="2">Uncharacterized protein</fullName>
    </submittedName>
</protein>
<dbReference type="RefSeq" id="WP_114769553.1">
    <property type="nucleotide sequence ID" value="NZ_QQBB01000003.1"/>
</dbReference>
<accession>A0A370HSA8</accession>
<dbReference type="EMBL" id="QQBB01000003">
    <property type="protein sequence ID" value="RDI59824.1"/>
    <property type="molecule type" value="Genomic_DNA"/>
</dbReference>
<gene>
    <name evidence="2" type="ORF">DES45_10379</name>
</gene>
<name>A0A370HSA8_9HYPH</name>